<evidence type="ECO:0000256" key="5">
    <source>
        <dbReference type="ARBA" id="ARBA00022801"/>
    </source>
</evidence>
<dbReference type="InterPro" id="IPR050793">
    <property type="entry name" value="CMP-NeuNAc_synthase"/>
</dbReference>
<gene>
    <name evidence="7" type="primary">kdsC_2</name>
    <name evidence="7" type="ORF">GALL_41070</name>
</gene>
<dbReference type="EC" id="3.1.3.45" evidence="7"/>
<evidence type="ECO:0000256" key="1">
    <source>
        <dbReference type="ARBA" id="ARBA00001946"/>
    </source>
</evidence>
<dbReference type="AlphaFoldDB" id="A0A1J5TF76"/>
<comment type="cofactor">
    <cofactor evidence="1">
        <name>Mg(2+)</name>
        <dbReference type="ChEBI" id="CHEBI:18420"/>
    </cofactor>
</comment>
<protein>
    <submittedName>
        <fullName evidence="7">3-deoxy-D-manno-octulosonate 8-phosphate phosphatase KdsC</fullName>
        <ecNumber evidence="7">3.1.3.45</ecNumber>
    </submittedName>
</protein>
<evidence type="ECO:0000256" key="3">
    <source>
        <dbReference type="ARBA" id="ARBA00011881"/>
    </source>
</evidence>
<dbReference type="SUPFAM" id="SSF56784">
    <property type="entry name" value="HAD-like"/>
    <property type="match status" value="1"/>
</dbReference>
<evidence type="ECO:0000256" key="4">
    <source>
        <dbReference type="ARBA" id="ARBA00022723"/>
    </source>
</evidence>
<comment type="similarity">
    <text evidence="2">Belongs to the KdsC family.</text>
</comment>
<dbReference type="PANTHER" id="PTHR21485">
    <property type="entry name" value="HAD SUPERFAMILY MEMBERS CMAS AND KDSC"/>
    <property type="match status" value="1"/>
</dbReference>
<dbReference type="GO" id="GO:0046872">
    <property type="term" value="F:metal ion binding"/>
    <property type="evidence" value="ECO:0007669"/>
    <property type="project" value="UniProtKB-KW"/>
</dbReference>
<dbReference type="PIRSF" id="PIRSF006118">
    <property type="entry name" value="KDO8-P_Ptase"/>
    <property type="match status" value="1"/>
</dbReference>
<dbReference type="InterPro" id="IPR036412">
    <property type="entry name" value="HAD-like_sf"/>
</dbReference>
<evidence type="ECO:0000256" key="2">
    <source>
        <dbReference type="ARBA" id="ARBA00005893"/>
    </source>
</evidence>
<keyword evidence="5 7" id="KW-0378">Hydrolase</keyword>
<sequence length="173" mass="18339">MPARRTSARKPARLPWGAIRLFAMDVDGVLTDGTVTIHSDGSESKRFSILDGMGLVRLARAGIAVAWISGRASEATSLRARELRIPHLIQGRTDKLEALQALATELGLEARQCVYMGDDDIDAPAIAWAGVGVAPSGAIDAALRAARFVPKRPAGLGAVREVCDQILAARSKS</sequence>
<keyword evidence="4" id="KW-0479">Metal-binding</keyword>
<dbReference type="GO" id="GO:0019143">
    <property type="term" value="F:3-deoxy-manno-octulosonate-8-phosphatase activity"/>
    <property type="evidence" value="ECO:0007669"/>
    <property type="project" value="UniProtKB-EC"/>
</dbReference>
<keyword evidence="6" id="KW-0460">Magnesium</keyword>
<reference evidence="7" key="1">
    <citation type="submission" date="2016-10" db="EMBL/GenBank/DDBJ databases">
        <title>Sequence of Gallionella enrichment culture.</title>
        <authorList>
            <person name="Poehlein A."/>
            <person name="Muehling M."/>
            <person name="Daniel R."/>
        </authorList>
    </citation>
    <scope>NUCLEOTIDE SEQUENCE</scope>
</reference>
<dbReference type="GO" id="GO:0008781">
    <property type="term" value="F:N-acylneuraminate cytidylyltransferase activity"/>
    <property type="evidence" value="ECO:0007669"/>
    <property type="project" value="TreeGrafter"/>
</dbReference>
<comment type="subunit">
    <text evidence="3">Homotetramer.</text>
</comment>
<accession>A0A1J5TF76</accession>
<dbReference type="EMBL" id="MLJW01000010">
    <property type="protein sequence ID" value="OIR14989.1"/>
    <property type="molecule type" value="Genomic_DNA"/>
</dbReference>
<proteinExistence type="inferred from homology"/>
<dbReference type="SFLD" id="SFLDS00003">
    <property type="entry name" value="Haloacid_Dehalogenase"/>
    <property type="match status" value="1"/>
</dbReference>
<dbReference type="PANTHER" id="PTHR21485:SF3">
    <property type="entry name" value="N-ACYLNEURAMINATE CYTIDYLYLTRANSFERASE"/>
    <property type="match status" value="1"/>
</dbReference>
<evidence type="ECO:0000313" key="7">
    <source>
        <dbReference type="EMBL" id="OIR14989.1"/>
    </source>
</evidence>
<dbReference type="InterPro" id="IPR023214">
    <property type="entry name" value="HAD_sf"/>
</dbReference>
<dbReference type="Pfam" id="PF08282">
    <property type="entry name" value="Hydrolase_3"/>
    <property type="match status" value="1"/>
</dbReference>
<dbReference type="InterPro" id="IPR010023">
    <property type="entry name" value="KdsC_fam"/>
</dbReference>
<dbReference type="SFLD" id="SFLDG01136">
    <property type="entry name" value="C1.6:_Phosphoserine_Phosphatas"/>
    <property type="match status" value="1"/>
</dbReference>
<name>A0A1J5TF76_9ZZZZ</name>
<evidence type="ECO:0000256" key="6">
    <source>
        <dbReference type="ARBA" id="ARBA00022842"/>
    </source>
</evidence>
<comment type="caution">
    <text evidence="7">The sequence shown here is derived from an EMBL/GenBank/DDBJ whole genome shotgun (WGS) entry which is preliminary data.</text>
</comment>
<dbReference type="NCBIfam" id="TIGR01670">
    <property type="entry name" value="KdsC-phosphatas"/>
    <property type="match status" value="1"/>
</dbReference>
<dbReference type="Gene3D" id="3.40.50.1000">
    <property type="entry name" value="HAD superfamily/HAD-like"/>
    <property type="match status" value="1"/>
</dbReference>
<dbReference type="SFLD" id="SFLDG01138">
    <property type="entry name" value="C1.6.2:_Deoxy-d-mannose-octulo"/>
    <property type="match status" value="1"/>
</dbReference>
<organism evidence="7">
    <name type="scientific">mine drainage metagenome</name>
    <dbReference type="NCBI Taxonomy" id="410659"/>
    <lineage>
        <taxon>unclassified sequences</taxon>
        <taxon>metagenomes</taxon>
        <taxon>ecological metagenomes</taxon>
    </lineage>
</organism>